<sequence length="391" mass="46312">MAGDSQRIYEFYYNLYVGRRLPDAFESVCYRGREFRPGEGENAPEVPGKARIAKTALITHCPSYLDYTPNPRPAQSCKKLFRVRGFAMDLTGVDSAREYLRKYLNSGFRTSLRRRLRGLENSLELRHEVFFGHLEDGVYLELMRDMEQMLTRRFNQRNEEHMSLSNWAYFKDRTLELVREKKASISVIYDAEKPIQICLNYHLDSVVFLAIPAYDIDYSKYGLGIIGVYKVLEWGLRNGVTKIDMGFGALDYKLRWCNTSYAFRHYLFYEKNSPASRFFAVKHILKTRVVVFLLDRKINLLWRRFRNLWRRKPPPELPAYRVTRITGQEDRVAGRPQVYPFSDPDYAFLKHALLNFAYRERVRRTAIRVFPTRREKEYLFDSGKNRILVCL</sequence>
<proteinExistence type="predicted"/>
<gene>
    <name evidence="2" type="ordered locus">RB2501_13324</name>
</gene>
<dbReference type="AlphaFoldDB" id="A4CKB2"/>
<dbReference type="Pfam" id="PF13480">
    <property type="entry name" value="Acetyltransf_6"/>
    <property type="match status" value="1"/>
</dbReference>
<accession>A4CKB2</accession>
<feature type="domain" description="BioF2-like acetyltransferase" evidence="1">
    <location>
        <begin position="108"/>
        <end position="253"/>
    </location>
</feature>
<protein>
    <recommendedName>
        <fullName evidence="1">BioF2-like acetyltransferase domain-containing protein</fullName>
    </recommendedName>
</protein>
<dbReference type="EMBL" id="CP001712">
    <property type="protein sequence ID" value="EAR15311.1"/>
    <property type="molecule type" value="Genomic_DNA"/>
</dbReference>
<dbReference type="RefSeq" id="WP_015754628.1">
    <property type="nucleotide sequence ID" value="NC_013222.1"/>
</dbReference>
<dbReference type="InterPro" id="IPR016181">
    <property type="entry name" value="Acyl_CoA_acyltransferase"/>
</dbReference>
<dbReference type="InterPro" id="IPR038740">
    <property type="entry name" value="BioF2-like_GNAT_dom"/>
</dbReference>
<dbReference type="Proteomes" id="UP000009049">
    <property type="component" value="Chromosome"/>
</dbReference>
<dbReference type="KEGG" id="rbi:RB2501_13324"/>
<organism evidence="2 3">
    <name type="scientific">Robiginitalea biformata (strain ATCC BAA-864 / DSM 15991 / KCTC 12146 / HTCC2501)</name>
    <dbReference type="NCBI Taxonomy" id="313596"/>
    <lineage>
        <taxon>Bacteria</taxon>
        <taxon>Pseudomonadati</taxon>
        <taxon>Bacteroidota</taxon>
        <taxon>Flavobacteriia</taxon>
        <taxon>Flavobacteriales</taxon>
        <taxon>Flavobacteriaceae</taxon>
        <taxon>Robiginitalea</taxon>
    </lineage>
</organism>
<keyword evidence="3" id="KW-1185">Reference proteome</keyword>
<dbReference type="eggNOG" id="COG5653">
    <property type="taxonomic scope" value="Bacteria"/>
</dbReference>
<evidence type="ECO:0000313" key="3">
    <source>
        <dbReference type="Proteomes" id="UP000009049"/>
    </source>
</evidence>
<reference evidence="2 3" key="1">
    <citation type="journal article" date="2009" name="J. Bacteriol.">
        <title>Complete genome sequence of Robiginitalea biformata HTCC2501.</title>
        <authorList>
            <person name="Oh H.M."/>
            <person name="Giovannoni S.J."/>
            <person name="Lee K."/>
            <person name="Ferriera S."/>
            <person name="Johnson J."/>
            <person name="Cho J.C."/>
        </authorList>
    </citation>
    <scope>NUCLEOTIDE SEQUENCE [LARGE SCALE GENOMIC DNA]</scope>
    <source>
        <strain evidence="3">ATCC BAA-864 / HTCC2501 / KCTC 12146</strain>
    </source>
</reference>
<dbReference type="OrthoDB" id="1422531at2"/>
<name>A4CKB2_ROBBH</name>
<evidence type="ECO:0000313" key="2">
    <source>
        <dbReference type="EMBL" id="EAR15311.1"/>
    </source>
</evidence>
<dbReference type="STRING" id="313596.RB2501_13324"/>
<dbReference type="HOGENOM" id="CLU_054565_0_0_10"/>
<dbReference type="SUPFAM" id="SSF55729">
    <property type="entry name" value="Acyl-CoA N-acyltransferases (Nat)"/>
    <property type="match status" value="1"/>
</dbReference>
<evidence type="ECO:0000259" key="1">
    <source>
        <dbReference type="Pfam" id="PF13480"/>
    </source>
</evidence>